<evidence type="ECO:0000313" key="3">
    <source>
        <dbReference type="Proteomes" id="UP000760860"/>
    </source>
</evidence>
<evidence type="ECO:0000313" key="2">
    <source>
        <dbReference type="EMBL" id="KAG3202899.1"/>
    </source>
</evidence>
<proteinExistence type="predicted"/>
<protein>
    <submittedName>
        <fullName evidence="2">Uncharacterized protein</fullName>
    </submittedName>
</protein>
<keyword evidence="1" id="KW-0732">Signal</keyword>
<dbReference type="EMBL" id="RCMV01002441">
    <property type="protein sequence ID" value="KAG3202899.1"/>
    <property type="molecule type" value="Genomic_DNA"/>
</dbReference>
<feature type="signal peptide" evidence="1">
    <location>
        <begin position="1"/>
        <end position="22"/>
    </location>
</feature>
<name>A0A8T1H0V9_9STRA</name>
<dbReference type="VEuPathDB" id="FungiDB:PC110_g6419"/>
<sequence>MKLFLPTLVASVVLLLNGSADALNVKMPGVNYNSRKGPDWAADSAKCKTASEVQKDMYALKGITDK</sequence>
<dbReference type="Proteomes" id="UP000760860">
    <property type="component" value="Unassembled WGS sequence"/>
</dbReference>
<comment type="caution">
    <text evidence="2">The sequence shown here is derived from an EMBL/GenBank/DDBJ whole genome shotgun (WGS) entry which is preliminary data.</text>
</comment>
<feature type="chain" id="PRO_5035910669" evidence="1">
    <location>
        <begin position="23"/>
        <end position="66"/>
    </location>
</feature>
<accession>A0A8T1H0V9</accession>
<feature type="non-terminal residue" evidence="2">
    <location>
        <position position="66"/>
    </location>
</feature>
<reference evidence="2" key="1">
    <citation type="submission" date="2018-05" db="EMBL/GenBank/DDBJ databases">
        <title>Effector identification in a new, highly contiguous assembly of the strawberry crown rot pathogen Phytophthora cactorum.</title>
        <authorList>
            <person name="Armitage A.D."/>
            <person name="Nellist C.F."/>
            <person name="Bates H."/>
            <person name="Vickerstaff R.J."/>
            <person name="Harrison R.J."/>
        </authorList>
    </citation>
    <scope>NUCLEOTIDE SEQUENCE</scope>
    <source>
        <strain evidence="2">P421</strain>
    </source>
</reference>
<dbReference type="AlphaFoldDB" id="A0A8T1H0V9"/>
<gene>
    <name evidence="2" type="ORF">PC129_g23122</name>
</gene>
<organism evidence="2 3">
    <name type="scientific">Phytophthora cactorum</name>
    <dbReference type="NCBI Taxonomy" id="29920"/>
    <lineage>
        <taxon>Eukaryota</taxon>
        <taxon>Sar</taxon>
        <taxon>Stramenopiles</taxon>
        <taxon>Oomycota</taxon>
        <taxon>Peronosporomycetes</taxon>
        <taxon>Peronosporales</taxon>
        <taxon>Peronosporaceae</taxon>
        <taxon>Phytophthora</taxon>
    </lineage>
</organism>
<evidence type="ECO:0000256" key="1">
    <source>
        <dbReference type="SAM" id="SignalP"/>
    </source>
</evidence>